<evidence type="ECO:0000256" key="4">
    <source>
        <dbReference type="ARBA" id="ARBA00022679"/>
    </source>
</evidence>
<feature type="domain" description="Glycosyltransferase RgtA/B/C/D-like" evidence="9">
    <location>
        <begin position="78"/>
        <end position="228"/>
    </location>
</feature>
<evidence type="ECO:0000313" key="10">
    <source>
        <dbReference type="EMBL" id="SDM92262.1"/>
    </source>
</evidence>
<dbReference type="InterPro" id="IPR038731">
    <property type="entry name" value="RgtA/B/C-like"/>
</dbReference>
<evidence type="ECO:0000256" key="3">
    <source>
        <dbReference type="ARBA" id="ARBA00022676"/>
    </source>
</evidence>
<accession>A0A1G9X6E0</accession>
<gene>
    <name evidence="10" type="ORF">SAMN04488090_4572</name>
</gene>
<dbReference type="GO" id="GO:0009103">
    <property type="term" value="P:lipopolysaccharide biosynthetic process"/>
    <property type="evidence" value="ECO:0007669"/>
    <property type="project" value="UniProtKB-ARBA"/>
</dbReference>
<dbReference type="GO" id="GO:0005886">
    <property type="term" value="C:plasma membrane"/>
    <property type="evidence" value="ECO:0007669"/>
    <property type="project" value="UniProtKB-SubCell"/>
</dbReference>
<evidence type="ECO:0000259" key="9">
    <source>
        <dbReference type="Pfam" id="PF13231"/>
    </source>
</evidence>
<dbReference type="PANTHER" id="PTHR33908">
    <property type="entry name" value="MANNOSYLTRANSFERASE YKCB-RELATED"/>
    <property type="match status" value="1"/>
</dbReference>
<evidence type="ECO:0000256" key="7">
    <source>
        <dbReference type="ARBA" id="ARBA00023136"/>
    </source>
</evidence>
<dbReference type="EMBL" id="FNGS01000010">
    <property type="protein sequence ID" value="SDM92262.1"/>
    <property type="molecule type" value="Genomic_DNA"/>
</dbReference>
<feature type="transmembrane region" description="Helical" evidence="8">
    <location>
        <begin position="303"/>
        <end position="320"/>
    </location>
</feature>
<organism evidence="10 11">
    <name type="scientific">Siphonobacter aquaeclarae</name>
    <dbReference type="NCBI Taxonomy" id="563176"/>
    <lineage>
        <taxon>Bacteria</taxon>
        <taxon>Pseudomonadati</taxon>
        <taxon>Bacteroidota</taxon>
        <taxon>Cytophagia</taxon>
        <taxon>Cytophagales</taxon>
        <taxon>Cytophagaceae</taxon>
        <taxon>Siphonobacter</taxon>
    </lineage>
</organism>
<feature type="transmembrane region" description="Helical" evidence="8">
    <location>
        <begin position="214"/>
        <end position="233"/>
    </location>
</feature>
<dbReference type="PANTHER" id="PTHR33908:SF11">
    <property type="entry name" value="MEMBRANE PROTEIN"/>
    <property type="match status" value="1"/>
</dbReference>
<keyword evidence="2" id="KW-1003">Cell membrane</keyword>
<evidence type="ECO:0000256" key="5">
    <source>
        <dbReference type="ARBA" id="ARBA00022692"/>
    </source>
</evidence>
<reference evidence="10 11" key="1">
    <citation type="submission" date="2016-10" db="EMBL/GenBank/DDBJ databases">
        <authorList>
            <person name="de Groot N.N."/>
        </authorList>
    </citation>
    <scope>NUCLEOTIDE SEQUENCE [LARGE SCALE GENOMIC DNA]</scope>
    <source>
        <strain evidence="10 11">DSM 21668</strain>
    </source>
</reference>
<dbReference type="GO" id="GO:0016763">
    <property type="term" value="F:pentosyltransferase activity"/>
    <property type="evidence" value="ECO:0007669"/>
    <property type="project" value="TreeGrafter"/>
</dbReference>
<dbReference type="AlphaFoldDB" id="A0A1G9X6E0"/>
<evidence type="ECO:0000313" key="11">
    <source>
        <dbReference type="Proteomes" id="UP000198901"/>
    </source>
</evidence>
<evidence type="ECO:0000256" key="8">
    <source>
        <dbReference type="SAM" id="Phobius"/>
    </source>
</evidence>
<dbReference type="Pfam" id="PF13231">
    <property type="entry name" value="PMT_2"/>
    <property type="match status" value="1"/>
</dbReference>
<dbReference type="InterPro" id="IPR050297">
    <property type="entry name" value="LipidA_mod_glycosyltrf_83"/>
</dbReference>
<feature type="transmembrane region" description="Helical" evidence="8">
    <location>
        <begin position="99"/>
        <end position="118"/>
    </location>
</feature>
<feature type="transmembrane region" description="Helical" evidence="8">
    <location>
        <begin position="325"/>
        <end position="342"/>
    </location>
</feature>
<sequence>MKTTSPPPAQPAGRSVLIYLYLTLLALIGWFVFQYVFDKKLSLTGDATDYYILGKAIAQGDGYVGILGPEKVPANHFPPGYPFVIAVIMKLFSDKTTTIQAFNGFFLIASVLMLFDLFRRMGRNIQLAFAGALLVLLNFYILQYSSMMMSEMTYFFISLLALWLFARADISKAPWKDPYFWGFAVCVVFSYYVRQTGLMILAGAGLYLLFRKKWLHIVFMGVIFFLGILPWQIRAAKLGGDSHVRDMQMINPLRPEEGVVQGFGGWVDRFWHNTERYITREIPSGVLSTNIDDYTLPVSSGEWMAGLLLLVVTAFGWYHLRQFRLLIAGYAAATFALLLIYPEVWTGNRLMLHLVPFLVFCGLYGLWYGIGLALQKAGVTSPAVRNVAIPLAFLLLIPGMIGQAATETRPGSGIKYLRQIARVPGYDPAHENYFQAAAWIRENAPKNSMVICRKPSLFVVFSDSYVSNYRFTENQKEFLDYLRQRKTAFVVIDALGYASTPRYLIPVVQANPDKFEIVLQLQNPDTYLVRFRDEFGWHGEYDAKGMPKGKGEYRFMDGRKLVGTFSDARMISLTGTGTMYDVKGNSLGNVTFVNGQQGR</sequence>
<keyword evidence="3 10" id="KW-0328">Glycosyltransferase</keyword>
<keyword evidence="4 10" id="KW-0808">Transferase</keyword>
<feature type="transmembrane region" description="Helical" evidence="8">
    <location>
        <begin position="354"/>
        <end position="374"/>
    </location>
</feature>
<keyword evidence="6 8" id="KW-1133">Transmembrane helix</keyword>
<evidence type="ECO:0000256" key="2">
    <source>
        <dbReference type="ARBA" id="ARBA00022475"/>
    </source>
</evidence>
<feature type="transmembrane region" description="Helical" evidence="8">
    <location>
        <begin position="124"/>
        <end position="142"/>
    </location>
</feature>
<name>A0A1G9X6E0_9BACT</name>
<keyword evidence="5 8" id="KW-0812">Transmembrane</keyword>
<dbReference type="STRING" id="563176.SAMN04488090_4572"/>
<comment type="subcellular location">
    <subcellularLocation>
        <location evidence="1">Cell membrane</location>
        <topology evidence="1">Multi-pass membrane protein</topology>
    </subcellularLocation>
</comment>
<feature type="transmembrane region" description="Helical" evidence="8">
    <location>
        <begin position="149"/>
        <end position="166"/>
    </location>
</feature>
<keyword evidence="11" id="KW-1185">Reference proteome</keyword>
<dbReference type="Proteomes" id="UP000198901">
    <property type="component" value="Unassembled WGS sequence"/>
</dbReference>
<evidence type="ECO:0000256" key="6">
    <source>
        <dbReference type="ARBA" id="ARBA00022989"/>
    </source>
</evidence>
<protein>
    <submittedName>
        <fullName evidence="10">Dolichyl-phosphate-mannose-protein mannosyltransferase</fullName>
    </submittedName>
</protein>
<dbReference type="OrthoDB" id="1097666at2"/>
<keyword evidence="7 8" id="KW-0472">Membrane</keyword>
<feature type="transmembrane region" description="Helical" evidence="8">
    <location>
        <begin position="16"/>
        <end position="37"/>
    </location>
</feature>
<dbReference type="RefSeq" id="WP_093208144.1">
    <property type="nucleotide sequence ID" value="NZ_FNGS01000010.1"/>
</dbReference>
<proteinExistence type="predicted"/>
<feature type="transmembrane region" description="Helical" evidence="8">
    <location>
        <begin position="386"/>
        <end position="405"/>
    </location>
</feature>
<evidence type="ECO:0000256" key="1">
    <source>
        <dbReference type="ARBA" id="ARBA00004651"/>
    </source>
</evidence>